<dbReference type="OMA" id="HRVGCHC"/>
<reference evidence="2" key="2">
    <citation type="journal article" date="2008" name="Genome Biol.">
        <title>Improved genome assembly and evidence-based global gene model set for the chordate Ciona intestinalis: new insight into intron and operon populations.</title>
        <authorList>
            <person name="Satou Y."/>
            <person name="Mineta K."/>
            <person name="Ogasawara M."/>
            <person name="Sasakura Y."/>
            <person name="Shoguchi E."/>
            <person name="Ueno K."/>
            <person name="Yamada L."/>
            <person name="Matsumoto J."/>
            <person name="Wasserscheid J."/>
            <person name="Dewar K."/>
            <person name="Wiley G.B."/>
            <person name="Macmil S.L."/>
            <person name="Roe B.A."/>
            <person name="Zeller R.W."/>
            <person name="Hastings K.E."/>
            <person name="Lemaire P."/>
            <person name="Lindquist E."/>
            <person name="Endo T."/>
            <person name="Hotta K."/>
            <person name="Inaba K."/>
        </authorList>
    </citation>
    <scope>NUCLEOTIDE SEQUENCE [LARGE SCALE GENOMIC DNA]</scope>
    <source>
        <strain evidence="2">wild type</strain>
    </source>
</reference>
<dbReference type="EMBL" id="EAAA01002225">
    <property type="status" value="NOT_ANNOTATED_CDS"/>
    <property type="molecule type" value="Genomic_DNA"/>
</dbReference>
<dbReference type="GO" id="GO:0031526">
    <property type="term" value="C:brush border membrane"/>
    <property type="evidence" value="ECO:0000318"/>
    <property type="project" value="GO_Central"/>
</dbReference>
<dbReference type="GO" id="GO:0006644">
    <property type="term" value="P:phospholipid metabolic process"/>
    <property type="evidence" value="ECO:0000318"/>
    <property type="project" value="GO_Central"/>
</dbReference>
<dbReference type="InterPro" id="IPR001087">
    <property type="entry name" value="GDSL"/>
</dbReference>
<dbReference type="GO" id="GO:0050253">
    <property type="term" value="F:retinyl-palmitate esterase activity"/>
    <property type="evidence" value="ECO:0000318"/>
    <property type="project" value="GO_Central"/>
</dbReference>
<dbReference type="AlphaFoldDB" id="H2XTS6"/>
<organism evidence="2 3">
    <name type="scientific">Ciona intestinalis</name>
    <name type="common">Transparent sea squirt</name>
    <name type="synonym">Ascidia intestinalis</name>
    <dbReference type="NCBI Taxonomy" id="7719"/>
    <lineage>
        <taxon>Eukaryota</taxon>
        <taxon>Metazoa</taxon>
        <taxon>Chordata</taxon>
        <taxon>Tunicata</taxon>
        <taxon>Ascidiacea</taxon>
        <taxon>Phlebobranchia</taxon>
        <taxon>Cionidae</taxon>
        <taxon>Ciona</taxon>
    </lineage>
</organism>
<reference evidence="2" key="3">
    <citation type="submission" date="2025-08" db="UniProtKB">
        <authorList>
            <consortium name="Ensembl"/>
        </authorList>
    </citation>
    <scope>IDENTIFICATION</scope>
</reference>
<dbReference type="Ensembl" id="ENSCINT00000033753.1">
    <property type="protein sequence ID" value="ENSCINP00000033060.1"/>
    <property type="gene ID" value="ENSCING00000020497.1"/>
</dbReference>
<dbReference type="GeneTree" id="ENSGT00530000063883"/>
<dbReference type="InterPro" id="IPR036514">
    <property type="entry name" value="SGNH_hydro_sf"/>
</dbReference>
<dbReference type="GO" id="GO:0004623">
    <property type="term" value="F:phospholipase A2 activity"/>
    <property type="evidence" value="ECO:0000318"/>
    <property type="project" value="GO_Central"/>
</dbReference>
<evidence type="ECO:0000313" key="3">
    <source>
        <dbReference type="Proteomes" id="UP000008144"/>
    </source>
</evidence>
<dbReference type="InterPro" id="IPR038885">
    <property type="entry name" value="PLB1"/>
</dbReference>
<dbReference type="HOGENOM" id="CLU_038975_1_0_1"/>
<dbReference type="PANTHER" id="PTHR21325:SF31">
    <property type="entry name" value="GH22081P-RELATED"/>
    <property type="match status" value="1"/>
</dbReference>
<name>H2XTS6_CIOIN</name>
<dbReference type="Pfam" id="PF00657">
    <property type="entry name" value="Lipase_GDSL"/>
    <property type="match status" value="1"/>
</dbReference>
<evidence type="ECO:0000256" key="1">
    <source>
        <dbReference type="SAM" id="SignalP"/>
    </source>
</evidence>
<keyword evidence="3" id="KW-1185">Reference proteome</keyword>
<evidence type="ECO:0000313" key="2">
    <source>
        <dbReference type="Ensembl" id="ENSCINP00000033060.1"/>
    </source>
</evidence>
<feature type="signal peptide" evidence="1">
    <location>
        <begin position="1"/>
        <end position="22"/>
    </location>
</feature>
<dbReference type="InParanoid" id="H2XTS6"/>
<dbReference type="GO" id="GO:0004622">
    <property type="term" value="F:phosphatidylcholine lysophospholipase activity"/>
    <property type="evidence" value="ECO:0000318"/>
    <property type="project" value="GO_Central"/>
</dbReference>
<dbReference type="Proteomes" id="UP000008144">
    <property type="component" value="Chromosome 5"/>
</dbReference>
<dbReference type="SUPFAM" id="SSF52266">
    <property type="entry name" value="SGNH hydrolase"/>
    <property type="match status" value="1"/>
</dbReference>
<feature type="chain" id="PRO_5003577469" evidence="1">
    <location>
        <begin position="23"/>
        <end position="373"/>
    </location>
</feature>
<protein>
    <submittedName>
        <fullName evidence="2">Uncharacterized protein</fullName>
    </submittedName>
</protein>
<dbReference type="Gene3D" id="3.40.50.1110">
    <property type="entry name" value="SGNH hydrolase"/>
    <property type="match status" value="1"/>
</dbReference>
<dbReference type="PANTHER" id="PTHR21325">
    <property type="entry name" value="PHOSPHOLIPASE B, PLB1"/>
    <property type="match status" value="1"/>
</dbReference>
<sequence length="373" mass="41589">MHRRFFLFVLYCILSLLTITSATLGKNTTVAKTRYTSKKLPCKFHELRPQDVDVVGAMGDSITAGNGAEATHMIGILREFRGLSWSAGGDNTLETSITLPNILKKFNPQVKGYSTGTDLKTRDLWFNAAIAGARSSEIPGQAWELIGRMKNDSQRTNFENDWKVVTIFIGINDLCALDRDPVGASPESYIKTLEEGLDILHAELPRTLVNLVEIWDIHLLQQVAHGYGSTRACRLAQAAECNYVSTANDTEIEVIKAVNDEYQRLTEELIATGKYDTENDFTVVIQPFIKDTVLPCTENGEVDSTYFAVDCFHFSTKAQALAGMNLWNNMLEPVGSKTTVWGIKDLKCPTKDNPYIYTNRNSNQQSSNAIINR</sequence>
<proteinExistence type="predicted"/>
<reference evidence="2" key="4">
    <citation type="submission" date="2025-09" db="UniProtKB">
        <authorList>
            <consortium name="Ensembl"/>
        </authorList>
    </citation>
    <scope>IDENTIFICATION</scope>
</reference>
<accession>H2XTS6</accession>
<dbReference type="CDD" id="cd01824">
    <property type="entry name" value="Phospholipase_B_like"/>
    <property type="match status" value="1"/>
</dbReference>
<reference evidence="3" key="1">
    <citation type="journal article" date="2002" name="Science">
        <title>The draft genome of Ciona intestinalis: insights into chordate and vertebrate origins.</title>
        <authorList>
            <person name="Dehal P."/>
            <person name="Satou Y."/>
            <person name="Campbell R.K."/>
            <person name="Chapman J."/>
            <person name="Degnan B."/>
            <person name="De Tomaso A."/>
            <person name="Davidson B."/>
            <person name="Di Gregorio A."/>
            <person name="Gelpke M."/>
            <person name="Goodstein D.M."/>
            <person name="Harafuji N."/>
            <person name="Hastings K.E."/>
            <person name="Ho I."/>
            <person name="Hotta K."/>
            <person name="Huang W."/>
            <person name="Kawashima T."/>
            <person name="Lemaire P."/>
            <person name="Martinez D."/>
            <person name="Meinertzhagen I.A."/>
            <person name="Necula S."/>
            <person name="Nonaka M."/>
            <person name="Putnam N."/>
            <person name="Rash S."/>
            <person name="Saiga H."/>
            <person name="Satake M."/>
            <person name="Terry A."/>
            <person name="Yamada L."/>
            <person name="Wang H.G."/>
            <person name="Awazu S."/>
            <person name="Azumi K."/>
            <person name="Boore J."/>
            <person name="Branno M."/>
            <person name="Chin-Bow S."/>
            <person name="DeSantis R."/>
            <person name="Doyle S."/>
            <person name="Francino P."/>
            <person name="Keys D.N."/>
            <person name="Haga S."/>
            <person name="Hayashi H."/>
            <person name="Hino K."/>
            <person name="Imai K.S."/>
            <person name="Inaba K."/>
            <person name="Kano S."/>
            <person name="Kobayashi K."/>
            <person name="Kobayashi M."/>
            <person name="Lee B.I."/>
            <person name="Makabe K.W."/>
            <person name="Manohar C."/>
            <person name="Matassi G."/>
            <person name="Medina M."/>
            <person name="Mochizuki Y."/>
            <person name="Mount S."/>
            <person name="Morishita T."/>
            <person name="Miura S."/>
            <person name="Nakayama A."/>
            <person name="Nishizaka S."/>
            <person name="Nomoto H."/>
            <person name="Ohta F."/>
            <person name="Oishi K."/>
            <person name="Rigoutsos I."/>
            <person name="Sano M."/>
            <person name="Sasaki A."/>
            <person name="Sasakura Y."/>
            <person name="Shoguchi E."/>
            <person name="Shin-i T."/>
            <person name="Spagnuolo A."/>
            <person name="Stainier D."/>
            <person name="Suzuki M.M."/>
            <person name="Tassy O."/>
            <person name="Takatori N."/>
            <person name="Tokuoka M."/>
            <person name="Yagi K."/>
            <person name="Yoshizaki F."/>
            <person name="Wada S."/>
            <person name="Zhang C."/>
            <person name="Hyatt P.D."/>
            <person name="Larimer F."/>
            <person name="Detter C."/>
            <person name="Doggett N."/>
            <person name="Glavina T."/>
            <person name="Hawkins T."/>
            <person name="Richardson P."/>
            <person name="Lucas S."/>
            <person name="Kohara Y."/>
            <person name="Levine M."/>
            <person name="Satoh N."/>
            <person name="Rokhsar D.S."/>
        </authorList>
    </citation>
    <scope>NUCLEOTIDE SEQUENCE [LARGE SCALE GENOMIC DNA]</scope>
</reference>
<dbReference type="STRING" id="7719.ENSCINP00000033060"/>
<dbReference type="InterPro" id="IPR035547">
    <property type="entry name" value="Phospholipase_B"/>
</dbReference>
<keyword evidence="1" id="KW-0732">Signal</keyword>